<evidence type="ECO:0000313" key="6">
    <source>
        <dbReference type="Proteomes" id="UP000240500"/>
    </source>
</evidence>
<dbReference type="Pfam" id="PF01521">
    <property type="entry name" value="Fe-S_biosyn"/>
    <property type="match status" value="1"/>
</dbReference>
<keyword evidence="3" id="KW-0479">Metal-binding</keyword>
<dbReference type="VEuPathDB" id="PlasmoDB:PRCDC_0321800"/>
<dbReference type="OrthoDB" id="333486at2759"/>
<dbReference type="InterPro" id="IPR016092">
    <property type="entry name" value="ATAP"/>
</dbReference>
<dbReference type="EMBL" id="LT969566">
    <property type="protein sequence ID" value="SOV75988.1"/>
    <property type="molecule type" value="Genomic_DNA"/>
</dbReference>
<dbReference type="InterPro" id="IPR000361">
    <property type="entry name" value="ATAP_core_dom"/>
</dbReference>
<comment type="pathway">
    <text evidence="1">Cofactor biosynthesis; iron-sulfur cluster biosynthesis.</text>
</comment>
<proteinExistence type="inferred from homology"/>
<dbReference type="PANTHER" id="PTHR10072">
    <property type="entry name" value="IRON-SULFUR CLUSTER ASSEMBLY PROTEIN"/>
    <property type="match status" value="1"/>
</dbReference>
<keyword evidence="3" id="KW-0411">Iron-sulfur</keyword>
<evidence type="ECO:0000313" key="5">
    <source>
        <dbReference type="EMBL" id="SOV75988.1"/>
    </source>
</evidence>
<dbReference type="PROSITE" id="PS01152">
    <property type="entry name" value="HESB"/>
    <property type="match status" value="1"/>
</dbReference>
<dbReference type="GO" id="GO:0005739">
    <property type="term" value="C:mitochondrion"/>
    <property type="evidence" value="ECO:0007669"/>
    <property type="project" value="TreeGrafter"/>
</dbReference>
<accession>A0A2P9D4M7</accession>
<dbReference type="Gene3D" id="2.60.300.12">
    <property type="entry name" value="HesB-like domain"/>
    <property type="match status" value="1"/>
</dbReference>
<feature type="domain" description="Core" evidence="4">
    <location>
        <begin position="270"/>
        <end position="355"/>
    </location>
</feature>
<evidence type="ECO:0000256" key="1">
    <source>
        <dbReference type="ARBA" id="ARBA00005151"/>
    </source>
</evidence>
<keyword evidence="3" id="KW-0004">4Fe-4S</keyword>
<gene>
    <name evidence="5" type="ORF">PRG01_0326000</name>
</gene>
<dbReference type="InterPro" id="IPR017870">
    <property type="entry name" value="FeS_cluster_insertion_CS"/>
</dbReference>
<dbReference type="VEuPathDB" id="PlasmoDB:PRG01_0326000"/>
<dbReference type="NCBIfam" id="TIGR00049">
    <property type="entry name" value="iron-sulfur cluster assembly accessory protein"/>
    <property type="match status" value="1"/>
</dbReference>
<reference evidence="5 6" key="1">
    <citation type="submission" date="2016-09" db="EMBL/GenBank/DDBJ databases">
        <authorList>
            <consortium name="Pathogen Informatics"/>
        </authorList>
    </citation>
    <scope>NUCLEOTIDE SEQUENCE [LARGE SCALE GENOMIC DNA]</scope>
</reference>
<evidence type="ECO:0000256" key="2">
    <source>
        <dbReference type="ARBA" id="ARBA00006718"/>
    </source>
</evidence>
<name>A0A2P9D4M7_PLARE</name>
<dbReference type="PANTHER" id="PTHR10072:SF41">
    <property type="entry name" value="IRON-SULFUR CLUSTER ASSEMBLY 1 HOMOLOG, MITOCHONDRIAL"/>
    <property type="match status" value="1"/>
</dbReference>
<sequence length="367" mass="43736">MFNNFSNMYLCTLAEKLCKFKKNKFNNIHRNSNLYRYNNLYNITLWKLHFIQTISNNNFNSEIIKKYGDVINKIKFIHTEKRNKQERFMFNNKKYINRKEYILNDLNEFISIIPNPEINNEITNNSNQKKNEDNKQNILSTNQQIITKYNLNHKENVTSNLNFNNKEEDEKKLDKLLKKRNIKKRDIVTITEEAREELKKIISINKKKNNNNYNDMNNTICNDNHNDMNNTICNDNHNDMNNTICNDNHNDMNNTICNDNHNDMNNTICNDKNILKLFFITKGCNGLTHSFNFISKKDIHKEDEIIYDDQNNILLVIDKNCILYVINTTLDYYKDDLTEKFIFKNPNITSICPCGTSFHFSKKKIIK</sequence>
<comment type="similarity">
    <text evidence="2">Belongs to the HesB/IscA family.</text>
</comment>
<dbReference type="GO" id="GO:0051537">
    <property type="term" value="F:2 iron, 2 sulfur cluster binding"/>
    <property type="evidence" value="ECO:0007669"/>
    <property type="project" value="TreeGrafter"/>
</dbReference>
<dbReference type="Proteomes" id="UP000240500">
    <property type="component" value="Chromosome 3"/>
</dbReference>
<dbReference type="GO" id="GO:0016226">
    <property type="term" value="P:iron-sulfur cluster assembly"/>
    <property type="evidence" value="ECO:0007669"/>
    <property type="project" value="InterPro"/>
</dbReference>
<dbReference type="InterPro" id="IPR050322">
    <property type="entry name" value="Fe-S_cluster_asmbl/transfer"/>
</dbReference>
<dbReference type="AlphaFoldDB" id="A0A2P9D4M7"/>
<evidence type="ECO:0000256" key="3">
    <source>
        <dbReference type="ARBA" id="ARBA00022485"/>
    </source>
</evidence>
<dbReference type="InterPro" id="IPR035903">
    <property type="entry name" value="HesB-like_dom_sf"/>
</dbReference>
<evidence type="ECO:0000259" key="4">
    <source>
        <dbReference type="Pfam" id="PF01521"/>
    </source>
</evidence>
<dbReference type="GO" id="GO:0051539">
    <property type="term" value="F:4 iron, 4 sulfur cluster binding"/>
    <property type="evidence" value="ECO:0007669"/>
    <property type="project" value="UniProtKB-KW"/>
</dbReference>
<protein>
    <submittedName>
        <fullName evidence="5">Iron-sulfur assembly protein, putative</fullName>
    </submittedName>
</protein>
<dbReference type="SUPFAM" id="SSF89360">
    <property type="entry name" value="HesB-like domain"/>
    <property type="match status" value="1"/>
</dbReference>
<organism evidence="5 6">
    <name type="scientific">Plasmodium reichenowi</name>
    <dbReference type="NCBI Taxonomy" id="5854"/>
    <lineage>
        <taxon>Eukaryota</taxon>
        <taxon>Sar</taxon>
        <taxon>Alveolata</taxon>
        <taxon>Apicomplexa</taxon>
        <taxon>Aconoidasida</taxon>
        <taxon>Haemosporida</taxon>
        <taxon>Plasmodiidae</taxon>
        <taxon>Plasmodium</taxon>
        <taxon>Plasmodium (Laverania)</taxon>
    </lineage>
</organism>
<keyword evidence="3" id="KW-0408">Iron</keyword>